<proteinExistence type="predicted"/>
<accession>A0A9N9H4F0</accession>
<sequence>DDLLQKKNELFIEIEVDRIQHVKSITASSILKLNQDEIDAILVYFLQK</sequence>
<gene>
    <name evidence="1" type="ORF">RFULGI_LOCUS8657</name>
</gene>
<dbReference type="AlphaFoldDB" id="A0A9N9H4F0"/>
<feature type="non-terminal residue" evidence="1">
    <location>
        <position position="1"/>
    </location>
</feature>
<protein>
    <submittedName>
        <fullName evidence="1">15266_t:CDS:1</fullName>
    </submittedName>
</protein>
<comment type="caution">
    <text evidence="1">The sequence shown here is derived from an EMBL/GenBank/DDBJ whole genome shotgun (WGS) entry which is preliminary data.</text>
</comment>
<dbReference type="Proteomes" id="UP000789396">
    <property type="component" value="Unassembled WGS sequence"/>
</dbReference>
<keyword evidence="2" id="KW-1185">Reference proteome</keyword>
<organism evidence="1 2">
    <name type="scientific">Racocetra fulgida</name>
    <dbReference type="NCBI Taxonomy" id="60492"/>
    <lineage>
        <taxon>Eukaryota</taxon>
        <taxon>Fungi</taxon>
        <taxon>Fungi incertae sedis</taxon>
        <taxon>Mucoromycota</taxon>
        <taxon>Glomeromycotina</taxon>
        <taxon>Glomeromycetes</taxon>
        <taxon>Diversisporales</taxon>
        <taxon>Gigasporaceae</taxon>
        <taxon>Racocetra</taxon>
    </lineage>
</organism>
<reference evidence="1" key="1">
    <citation type="submission" date="2021-06" db="EMBL/GenBank/DDBJ databases">
        <authorList>
            <person name="Kallberg Y."/>
            <person name="Tangrot J."/>
            <person name="Rosling A."/>
        </authorList>
    </citation>
    <scope>NUCLEOTIDE SEQUENCE</scope>
    <source>
        <strain evidence="1">IN212</strain>
    </source>
</reference>
<name>A0A9N9H4F0_9GLOM</name>
<evidence type="ECO:0000313" key="1">
    <source>
        <dbReference type="EMBL" id="CAG8655893.1"/>
    </source>
</evidence>
<evidence type="ECO:0000313" key="2">
    <source>
        <dbReference type="Proteomes" id="UP000789396"/>
    </source>
</evidence>
<dbReference type="EMBL" id="CAJVPZ010014226">
    <property type="protein sequence ID" value="CAG8655893.1"/>
    <property type="molecule type" value="Genomic_DNA"/>
</dbReference>